<dbReference type="RefSeq" id="WP_023494011.1">
    <property type="nucleotide sequence ID" value="NZ_AYLO01000040.1"/>
</dbReference>
<protein>
    <recommendedName>
        <fullName evidence="4">Cytochrome c domain-containing protein</fullName>
    </recommendedName>
</protein>
<evidence type="ECO:0008006" key="4">
    <source>
        <dbReference type="Google" id="ProtNLM"/>
    </source>
</evidence>
<organism evidence="2 3">
    <name type="scientific">Methyloglobulus morosus KoM1</name>
    <dbReference type="NCBI Taxonomy" id="1116472"/>
    <lineage>
        <taxon>Bacteria</taxon>
        <taxon>Pseudomonadati</taxon>
        <taxon>Pseudomonadota</taxon>
        <taxon>Gammaproteobacteria</taxon>
        <taxon>Methylococcales</taxon>
        <taxon>Methylococcaceae</taxon>
        <taxon>Methyloglobulus</taxon>
    </lineage>
</organism>
<feature type="chain" id="PRO_5004731414" description="Cytochrome c domain-containing protein" evidence="1">
    <location>
        <begin position="29"/>
        <end position="281"/>
    </location>
</feature>
<keyword evidence="1" id="KW-0732">Signal</keyword>
<feature type="signal peptide" evidence="1">
    <location>
        <begin position="1"/>
        <end position="28"/>
    </location>
</feature>
<proteinExistence type="predicted"/>
<reference evidence="2 3" key="1">
    <citation type="journal article" date="2013" name="Genome Announc.">
        <title>Draft Genome Sequence of the Methanotrophic Gammaproteobacterium Methyloglobulus morosus DSM 22980 Strain KoM1.</title>
        <authorList>
            <person name="Poehlein A."/>
            <person name="Deutzmann J.S."/>
            <person name="Daniel R."/>
            <person name="Simeonova D.D."/>
        </authorList>
    </citation>
    <scope>NUCLEOTIDE SEQUENCE [LARGE SCALE GENOMIC DNA]</scope>
    <source>
        <strain evidence="2 3">KoM1</strain>
    </source>
</reference>
<evidence type="ECO:0000313" key="2">
    <source>
        <dbReference type="EMBL" id="ESS72942.1"/>
    </source>
</evidence>
<evidence type="ECO:0000256" key="1">
    <source>
        <dbReference type="SAM" id="SignalP"/>
    </source>
</evidence>
<keyword evidence="3" id="KW-1185">Reference proteome</keyword>
<dbReference type="AlphaFoldDB" id="V5C391"/>
<dbReference type="STRING" id="1116472.MGMO_41c00080"/>
<name>V5C391_9GAMM</name>
<accession>V5C391</accession>
<dbReference type="Proteomes" id="UP000017842">
    <property type="component" value="Unassembled WGS sequence"/>
</dbReference>
<dbReference type="EMBL" id="AYLO01000040">
    <property type="protein sequence ID" value="ESS72942.1"/>
    <property type="molecule type" value="Genomic_DNA"/>
</dbReference>
<comment type="caution">
    <text evidence="2">The sequence shown here is derived from an EMBL/GenBank/DDBJ whole genome shotgun (WGS) entry which is preliminary data.</text>
</comment>
<gene>
    <name evidence="2" type="ORF">MGMO_41c00080</name>
</gene>
<sequence length="281" mass="29255">MYHATKLPIVIKTIVLLTGLLAATEAMAATPLFDSNCATGCHGDGNTGTNVEGVITPPVQDRSLTGIRNSIITEPLPVPEHFATRLIYDFGGYTDQFFVDIVAELNPPSGCIPPQELVNGICTIPTTPSCTAPLVLVNGICATPPPPECDDSANTALCVNQLHQFGSLGSAETAADIYKAICAKPAVAIRATISGLTADTMVSVQVSKGGVSTPVIVDATPGDGIVSGRPAQLAKGPGVYKVKINKYNANVPGIVQYDAAISCLDKRSRRVGANVVIMRNQ</sequence>
<evidence type="ECO:0000313" key="3">
    <source>
        <dbReference type="Proteomes" id="UP000017842"/>
    </source>
</evidence>